<dbReference type="InterPro" id="IPR051218">
    <property type="entry name" value="Sec_MonoDiacylglyc_Lipase"/>
</dbReference>
<proteinExistence type="inferred from homology"/>
<dbReference type="EMBL" id="MU157967">
    <property type="protein sequence ID" value="KAF9522004.1"/>
    <property type="molecule type" value="Genomic_DNA"/>
</dbReference>
<dbReference type="OrthoDB" id="438440at2759"/>
<dbReference type="InterPro" id="IPR029058">
    <property type="entry name" value="AB_hydrolase_fold"/>
</dbReference>
<evidence type="ECO:0000256" key="1">
    <source>
        <dbReference type="ARBA" id="ARBA00023157"/>
    </source>
</evidence>
<keyword evidence="1" id="KW-1015">Disulfide bond</keyword>
<evidence type="ECO:0000256" key="5">
    <source>
        <dbReference type="SAM" id="MobiDB-lite"/>
    </source>
</evidence>
<feature type="domain" description="Fungal lipase-type" evidence="7">
    <location>
        <begin position="85"/>
        <end position="210"/>
    </location>
</feature>
<sequence length="287" mass="30387">MHLSSFFVALFCVFGSFATPISFPKRAVSNDVFNDLVFYFKYASSSYSLLPCGNPNGNTLVKQITNAKTDTQGFIARDDTRKEVIVAFRGSSSAQDFQTDADTRLIAFNSPGVNAPAGTLVHSGFLTAYNSVAADIISTVQSELAANPGYAIVTSGHSLGGGLSSISASSLKSNFPNTTVQMYTYGQPRTGNAAYADLINSQFGSNAFRGRSSHSVSPVPTIIPTTLGYRHHGVEFFQNPDPPSAQTTKQCDPSGEDPTCSAAIPSGGINAAHLTYFGIPASTRFCN</sequence>
<comment type="caution">
    <text evidence="8">The sequence shown here is derived from an EMBL/GenBank/DDBJ whole genome shotgun (WGS) entry which is preliminary data.</text>
</comment>
<protein>
    <submittedName>
        <fullName evidence="8">Alpha/beta-hydrolase</fullName>
    </submittedName>
</protein>
<feature type="region of interest" description="Disordered" evidence="5">
    <location>
        <begin position="238"/>
        <end position="258"/>
    </location>
</feature>
<evidence type="ECO:0000259" key="7">
    <source>
        <dbReference type="Pfam" id="PF01764"/>
    </source>
</evidence>
<keyword evidence="6" id="KW-0732">Signal</keyword>
<evidence type="ECO:0000313" key="9">
    <source>
        <dbReference type="Proteomes" id="UP000807306"/>
    </source>
</evidence>
<dbReference type="AlphaFoldDB" id="A0A9P6JIG7"/>
<evidence type="ECO:0000256" key="6">
    <source>
        <dbReference type="SAM" id="SignalP"/>
    </source>
</evidence>
<evidence type="ECO:0000313" key="8">
    <source>
        <dbReference type="EMBL" id="KAF9522004.1"/>
    </source>
</evidence>
<dbReference type="Pfam" id="PF01764">
    <property type="entry name" value="Lipase_3"/>
    <property type="match status" value="1"/>
</dbReference>
<evidence type="ECO:0000256" key="2">
    <source>
        <dbReference type="ARBA" id="ARBA00043996"/>
    </source>
</evidence>
<dbReference type="GO" id="GO:0006629">
    <property type="term" value="P:lipid metabolic process"/>
    <property type="evidence" value="ECO:0007669"/>
    <property type="project" value="InterPro"/>
</dbReference>
<feature type="signal peptide" evidence="6">
    <location>
        <begin position="1"/>
        <end position="18"/>
    </location>
</feature>
<comment type="catalytic activity">
    <reaction evidence="4">
        <text>a monoacylglycerol + H2O = glycerol + a fatty acid + H(+)</text>
        <dbReference type="Rhea" id="RHEA:15245"/>
        <dbReference type="ChEBI" id="CHEBI:15377"/>
        <dbReference type="ChEBI" id="CHEBI:15378"/>
        <dbReference type="ChEBI" id="CHEBI:17408"/>
        <dbReference type="ChEBI" id="CHEBI:17754"/>
        <dbReference type="ChEBI" id="CHEBI:28868"/>
    </reaction>
</comment>
<name>A0A9P6JIG7_9AGAR</name>
<dbReference type="Gene3D" id="3.40.50.1820">
    <property type="entry name" value="alpha/beta hydrolase"/>
    <property type="match status" value="1"/>
</dbReference>
<dbReference type="CDD" id="cd00519">
    <property type="entry name" value="Lipase_3"/>
    <property type="match status" value="1"/>
</dbReference>
<dbReference type="PANTHER" id="PTHR45856">
    <property type="entry name" value="ALPHA/BETA-HYDROLASES SUPERFAMILY PROTEIN"/>
    <property type="match status" value="1"/>
</dbReference>
<gene>
    <name evidence="8" type="ORF">CPB83DRAFT_920348</name>
</gene>
<dbReference type="InterPro" id="IPR002921">
    <property type="entry name" value="Fungal_lipase-type"/>
</dbReference>
<keyword evidence="9" id="KW-1185">Reference proteome</keyword>
<feature type="chain" id="PRO_5040299453" evidence="6">
    <location>
        <begin position="19"/>
        <end position="287"/>
    </location>
</feature>
<accession>A0A9P6JIG7</accession>
<organism evidence="8 9">
    <name type="scientific">Crepidotus variabilis</name>
    <dbReference type="NCBI Taxonomy" id="179855"/>
    <lineage>
        <taxon>Eukaryota</taxon>
        <taxon>Fungi</taxon>
        <taxon>Dikarya</taxon>
        <taxon>Basidiomycota</taxon>
        <taxon>Agaricomycotina</taxon>
        <taxon>Agaricomycetes</taxon>
        <taxon>Agaricomycetidae</taxon>
        <taxon>Agaricales</taxon>
        <taxon>Agaricineae</taxon>
        <taxon>Crepidotaceae</taxon>
        <taxon>Crepidotus</taxon>
    </lineage>
</organism>
<comment type="similarity">
    <text evidence="2">Belongs to the AB hydrolase superfamily. Lipase family. Class 3 subfamily.</text>
</comment>
<comment type="catalytic activity">
    <reaction evidence="3">
        <text>a diacylglycerol + H2O = a monoacylglycerol + a fatty acid + H(+)</text>
        <dbReference type="Rhea" id="RHEA:32731"/>
        <dbReference type="ChEBI" id="CHEBI:15377"/>
        <dbReference type="ChEBI" id="CHEBI:15378"/>
        <dbReference type="ChEBI" id="CHEBI:17408"/>
        <dbReference type="ChEBI" id="CHEBI:18035"/>
        <dbReference type="ChEBI" id="CHEBI:28868"/>
    </reaction>
</comment>
<evidence type="ECO:0000256" key="4">
    <source>
        <dbReference type="ARBA" id="ARBA00048461"/>
    </source>
</evidence>
<dbReference type="Proteomes" id="UP000807306">
    <property type="component" value="Unassembled WGS sequence"/>
</dbReference>
<reference evidence="8" key="1">
    <citation type="submission" date="2020-11" db="EMBL/GenBank/DDBJ databases">
        <authorList>
            <consortium name="DOE Joint Genome Institute"/>
            <person name="Ahrendt S."/>
            <person name="Riley R."/>
            <person name="Andreopoulos W."/>
            <person name="Labutti K."/>
            <person name="Pangilinan J."/>
            <person name="Ruiz-Duenas F.J."/>
            <person name="Barrasa J.M."/>
            <person name="Sanchez-Garcia M."/>
            <person name="Camarero S."/>
            <person name="Miyauchi S."/>
            <person name="Serrano A."/>
            <person name="Linde D."/>
            <person name="Babiker R."/>
            <person name="Drula E."/>
            <person name="Ayuso-Fernandez I."/>
            <person name="Pacheco R."/>
            <person name="Padilla G."/>
            <person name="Ferreira P."/>
            <person name="Barriuso J."/>
            <person name="Kellner H."/>
            <person name="Castanera R."/>
            <person name="Alfaro M."/>
            <person name="Ramirez L."/>
            <person name="Pisabarro A.G."/>
            <person name="Kuo A."/>
            <person name="Tritt A."/>
            <person name="Lipzen A."/>
            <person name="He G."/>
            <person name="Yan M."/>
            <person name="Ng V."/>
            <person name="Cullen D."/>
            <person name="Martin F."/>
            <person name="Rosso M.-N."/>
            <person name="Henrissat B."/>
            <person name="Hibbett D."/>
            <person name="Martinez A.T."/>
            <person name="Grigoriev I.V."/>
        </authorList>
    </citation>
    <scope>NUCLEOTIDE SEQUENCE</scope>
    <source>
        <strain evidence="8">CBS 506.95</strain>
    </source>
</reference>
<dbReference type="SUPFAM" id="SSF53474">
    <property type="entry name" value="alpha/beta-Hydrolases"/>
    <property type="match status" value="1"/>
</dbReference>
<evidence type="ECO:0000256" key="3">
    <source>
        <dbReference type="ARBA" id="ARBA00047591"/>
    </source>
</evidence>
<dbReference type="PANTHER" id="PTHR45856:SF11">
    <property type="entry name" value="FUNGAL LIPASE-LIKE DOMAIN-CONTAINING PROTEIN"/>
    <property type="match status" value="1"/>
</dbReference>